<evidence type="ECO:0000313" key="3">
    <source>
        <dbReference type="Proteomes" id="UP000297564"/>
    </source>
</evidence>
<dbReference type="PANTHER" id="PTHR42709:SF2">
    <property type="entry name" value="INNER MEMBRANE PROTEIN YOHD"/>
    <property type="match status" value="1"/>
</dbReference>
<keyword evidence="1" id="KW-1133">Transmembrane helix</keyword>
<evidence type="ECO:0000313" key="2">
    <source>
        <dbReference type="EMBL" id="TFZ04328.1"/>
    </source>
</evidence>
<dbReference type="GO" id="GO:0005886">
    <property type="term" value="C:plasma membrane"/>
    <property type="evidence" value="ECO:0007669"/>
    <property type="project" value="TreeGrafter"/>
</dbReference>
<protein>
    <submittedName>
        <fullName evidence="2">DedA family protein</fullName>
    </submittedName>
</protein>
<reference evidence="2 3" key="1">
    <citation type="submission" date="2019-03" db="EMBL/GenBank/DDBJ databases">
        <title>Ramlibacter rhizophilus CCTCC AB2015357, whole genome shotgun sequence.</title>
        <authorList>
            <person name="Zhang X."/>
            <person name="Feng G."/>
            <person name="Zhu H."/>
        </authorList>
    </citation>
    <scope>NUCLEOTIDE SEQUENCE [LARGE SCALE GENOMIC DNA]</scope>
    <source>
        <strain evidence="2 3">CCTCC AB2015357</strain>
    </source>
</reference>
<dbReference type="AlphaFoldDB" id="A0A4Z0C1D1"/>
<evidence type="ECO:0000256" key="1">
    <source>
        <dbReference type="SAM" id="Phobius"/>
    </source>
</evidence>
<dbReference type="OrthoDB" id="948134at2"/>
<accession>A0A4Z0C1D1</accession>
<feature type="transmembrane region" description="Helical" evidence="1">
    <location>
        <begin position="199"/>
        <end position="219"/>
    </location>
</feature>
<organism evidence="2 3">
    <name type="scientific">Ramlibacter rhizophilus</name>
    <dbReference type="NCBI Taxonomy" id="1781167"/>
    <lineage>
        <taxon>Bacteria</taxon>
        <taxon>Pseudomonadati</taxon>
        <taxon>Pseudomonadota</taxon>
        <taxon>Betaproteobacteria</taxon>
        <taxon>Burkholderiales</taxon>
        <taxon>Comamonadaceae</taxon>
        <taxon>Ramlibacter</taxon>
    </lineage>
</organism>
<feature type="transmembrane region" description="Helical" evidence="1">
    <location>
        <begin position="53"/>
        <end position="73"/>
    </location>
</feature>
<dbReference type="Proteomes" id="UP000297564">
    <property type="component" value="Unassembled WGS sequence"/>
</dbReference>
<dbReference type="InterPro" id="IPR051311">
    <property type="entry name" value="DedA_domain"/>
</dbReference>
<keyword evidence="3" id="KW-1185">Reference proteome</keyword>
<dbReference type="PANTHER" id="PTHR42709">
    <property type="entry name" value="ALKALINE PHOSPHATASE LIKE PROTEIN"/>
    <property type="match status" value="1"/>
</dbReference>
<keyword evidence="1" id="KW-0812">Transmembrane</keyword>
<feature type="transmembrane region" description="Helical" evidence="1">
    <location>
        <begin position="164"/>
        <end position="187"/>
    </location>
</feature>
<name>A0A4Z0C1D1_9BURK</name>
<proteinExistence type="predicted"/>
<feature type="transmembrane region" description="Helical" evidence="1">
    <location>
        <begin position="79"/>
        <end position="96"/>
    </location>
</feature>
<comment type="caution">
    <text evidence="2">The sequence shown here is derived from an EMBL/GenBank/DDBJ whole genome shotgun (WGS) entry which is preliminary data.</text>
</comment>
<sequence length="228" mass="25492">MVVPLRFAFLPVVADRHHRRTHRRGRLWRRPALRSERRAAGVNLTELALDNGYLLLALGLVVEGETAVLLATLAAHRGWLQLPLVFGMAFAVAWLLDQSLYWLGRWKGVALLARWRRLARAAVRARRLVLRHPHASVIGVRFAYGLRTAGPMLIGASGLPAWQFALLSALAAALWAGILCTLGWVFAQALQQVLQYAQGVQLGLLALLVLAGLSAWWMARRRRRLRGR</sequence>
<gene>
    <name evidence="2" type="ORF">EZ242_00780</name>
</gene>
<dbReference type="EMBL" id="SMLL01000001">
    <property type="protein sequence ID" value="TFZ04328.1"/>
    <property type="molecule type" value="Genomic_DNA"/>
</dbReference>
<keyword evidence="1" id="KW-0472">Membrane</keyword>